<reference evidence="2 3" key="1">
    <citation type="submission" date="2019-02" db="EMBL/GenBank/DDBJ databases">
        <title>Deep-cultivation of Planctomycetes and their phenomic and genomic characterization uncovers novel biology.</title>
        <authorList>
            <person name="Wiegand S."/>
            <person name="Jogler M."/>
            <person name="Boedeker C."/>
            <person name="Pinto D."/>
            <person name="Vollmers J."/>
            <person name="Rivas-Marin E."/>
            <person name="Kohn T."/>
            <person name="Peeters S.H."/>
            <person name="Heuer A."/>
            <person name="Rast P."/>
            <person name="Oberbeckmann S."/>
            <person name="Bunk B."/>
            <person name="Jeske O."/>
            <person name="Meyerdierks A."/>
            <person name="Storesund J.E."/>
            <person name="Kallscheuer N."/>
            <person name="Luecker S."/>
            <person name="Lage O.M."/>
            <person name="Pohl T."/>
            <person name="Merkel B.J."/>
            <person name="Hornburger P."/>
            <person name="Mueller R.-W."/>
            <person name="Bruemmer F."/>
            <person name="Labrenz M."/>
            <person name="Spormann A.M."/>
            <person name="Op den Camp H."/>
            <person name="Overmann J."/>
            <person name="Amann R."/>
            <person name="Jetten M.S.M."/>
            <person name="Mascher T."/>
            <person name="Medema M.H."/>
            <person name="Devos D.P."/>
            <person name="Kaster A.-K."/>
            <person name="Ovreas L."/>
            <person name="Rohde M."/>
            <person name="Galperin M.Y."/>
            <person name="Jogler C."/>
        </authorList>
    </citation>
    <scope>NUCLEOTIDE SEQUENCE [LARGE SCALE GENOMIC DNA]</scope>
    <source>
        <strain evidence="2 3">KS4</strain>
    </source>
</reference>
<proteinExistence type="predicted"/>
<feature type="transmembrane region" description="Helical" evidence="1">
    <location>
        <begin position="133"/>
        <end position="156"/>
    </location>
</feature>
<dbReference type="KEGG" id="pcor:KS4_29820"/>
<dbReference type="AlphaFoldDB" id="A0A517YXF0"/>
<organism evidence="2 3">
    <name type="scientific">Poriferisphaera corsica</name>
    <dbReference type="NCBI Taxonomy" id="2528020"/>
    <lineage>
        <taxon>Bacteria</taxon>
        <taxon>Pseudomonadati</taxon>
        <taxon>Planctomycetota</taxon>
        <taxon>Phycisphaerae</taxon>
        <taxon>Phycisphaerales</taxon>
        <taxon>Phycisphaeraceae</taxon>
        <taxon>Poriferisphaera</taxon>
    </lineage>
</organism>
<keyword evidence="1" id="KW-0472">Membrane</keyword>
<evidence type="ECO:0000313" key="2">
    <source>
        <dbReference type="EMBL" id="QDU34905.1"/>
    </source>
</evidence>
<keyword evidence="3" id="KW-1185">Reference proteome</keyword>
<dbReference type="EMBL" id="CP036425">
    <property type="protein sequence ID" value="QDU34905.1"/>
    <property type="molecule type" value="Genomic_DNA"/>
</dbReference>
<gene>
    <name evidence="2" type="ORF">KS4_29820</name>
</gene>
<name>A0A517YXF0_9BACT</name>
<evidence type="ECO:0000256" key="1">
    <source>
        <dbReference type="SAM" id="Phobius"/>
    </source>
</evidence>
<evidence type="ECO:0000313" key="3">
    <source>
        <dbReference type="Proteomes" id="UP000317369"/>
    </source>
</evidence>
<keyword evidence="1" id="KW-0812">Transmembrane</keyword>
<accession>A0A517YXF0</accession>
<keyword evidence="1" id="KW-1133">Transmembrane helix</keyword>
<protein>
    <submittedName>
        <fullName evidence="2">Uncharacterized protein</fullName>
    </submittedName>
</protein>
<dbReference type="Proteomes" id="UP000317369">
    <property type="component" value="Chromosome"/>
</dbReference>
<sequence length="164" mass="18877">MRFRARDLIRELVWHAICVRVKYRSVCVSVNEQIRVCAEGEVCAWGGMVFIKKESCTDMVRLPLFPRTPRVLAKFWDSLHAIDEMSRQLISVMLSQPIDNTFLTCTLIGRINLIDNCIQLAIIPPDNTFLVNYLILIARISIIADVAIVKTVFFYISNKCIVLW</sequence>